<protein>
    <recommendedName>
        <fullName evidence="5">Thiamine diphosphokinase</fullName>
        <ecNumber evidence="5">2.7.6.2</ecNumber>
    </recommendedName>
</protein>
<evidence type="ECO:0000256" key="5">
    <source>
        <dbReference type="NCBIfam" id="TIGR01378"/>
    </source>
</evidence>
<dbReference type="SMART" id="SM00983">
    <property type="entry name" value="TPK_B1_binding"/>
    <property type="match status" value="1"/>
</dbReference>
<feature type="domain" description="Thiamin pyrophosphokinase thiamin-binding" evidence="6">
    <location>
        <begin position="142"/>
        <end position="214"/>
    </location>
</feature>
<dbReference type="InterPro" id="IPR036759">
    <property type="entry name" value="TPK_catalytic_sf"/>
</dbReference>
<dbReference type="InterPro" id="IPR007373">
    <property type="entry name" value="Thiamin_PyroPKinase_B1-bd"/>
</dbReference>
<keyword evidence="2" id="KW-0547">Nucleotide-binding</keyword>
<dbReference type="SUPFAM" id="SSF63999">
    <property type="entry name" value="Thiamin pyrophosphokinase, catalytic domain"/>
    <property type="match status" value="1"/>
</dbReference>
<evidence type="ECO:0000259" key="6">
    <source>
        <dbReference type="SMART" id="SM00983"/>
    </source>
</evidence>
<accession>A0ABU9HWR4</accession>
<dbReference type="RefSeq" id="WP_341696738.1">
    <property type="nucleotide sequence ID" value="NZ_JBBYHR010000004.1"/>
</dbReference>
<dbReference type="EMBL" id="JBBYHR010000004">
    <property type="protein sequence ID" value="MEL1244421.1"/>
    <property type="molecule type" value="Genomic_DNA"/>
</dbReference>
<dbReference type="PANTHER" id="PTHR41299:SF1">
    <property type="entry name" value="THIAMINE PYROPHOSPHOKINASE"/>
    <property type="match status" value="1"/>
</dbReference>
<evidence type="ECO:0000256" key="4">
    <source>
        <dbReference type="ARBA" id="ARBA00022840"/>
    </source>
</evidence>
<evidence type="ECO:0000256" key="3">
    <source>
        <dbReference type="ARBA" id="ARBA00022777"/>
    </source>
</evidence>
<dbReference type="Gene3D" id="3.40.50.10240">
    <property type="entry name" value="Thiamin pyrophosphokinase, catalytic domain"/>
    <property type="match status" value="1"/>
</dbReference>
<dbReference type="InterPro" id="IPR007371">
    <property type="entry name" value="TPK_catalytic"/>
</dbReference>
<evidence type="ECO:0000313" key="8">
    <source>
        <dbReference type="Proteomes" id="UP001464555"/>
    </source>
</evidence>
<evidence type="ECO:0000256" key="2">
    <source>
        <dbReference type="ARBA" id="ARBA00022741"/>
    </source>
</evidence>
<keyword evidence="8" id="KW-1185">Reference proteome</keyword>
<sequence>MSSHHIVRDDQEPALIIANGAECSKELMGQLLEWSPLVIVLDSAIERVINLGVKVDVLLGDFDRGLDPEQYREMQYPLEIVYTPDQDKTDLEKAFDFLVDRKFPAANVIWATGRRADHTITNITNIVRYRDKLKIVVLDDHSKIFLLPKKFEKWYPASTPLSLIPIGKVSGIHSKNLKYELNNDELTIGYRTGSSNEALADGMVAIEHNEGDLLLMECFD</sequence>
<keyword evidence="3" id="KW-0418">Kinase</keyword>
<keyword evidence="1 7" id="KW-0808">Transferase</keyword>
<keyword evidence="4" id="KW-0067">ATP-binding</keyword>
<evidence type="ECO:0000256" key="1">
    <source>
        <dbReference type="ARBA" id="ARBA00022679"/>
    </source>
</evidence>
<organism evidence="7 8">
    <name type="scientific">Flavobacterium arundinis</name>
    <dbReference type="NCBI Taxonomy" id="3139143"/>
    <lineage>
        <taxon>Bacteria</taxon>
        <taxon>Pseudomonadati</taxon>
        <taxon>Bacteroidota</taxon>
        <taxon>Flavobacteriia</taxon>
        <taxon>Flavobacteriales</taxon>
        <taxon>Flavobacteriaceae</taxon>
        <taxon>Flavobacterium</taxon>
    </lineage>
</organism>
<dbReference type="GO" id="GO:0004788">
    <property type="term" value="F:thiamine diphosphokinase activity"/>
    <property type="evidence" value="ECO:0007669"/>
    <property type="project" value="UniProtKB-EC"/>
</dbReference>
<reference evidence="7 8" key="1">
    <citation type="submission" date="2024-04" db="EMBL/GenBank/DDBJ databases">
        <title>Flavobacterium sp. DGU11 16S ribosomal RNA gene Genome sequencing and assembly.</title>
        <authorList>
            <person name="Park S."/>
        </authorList>
    </citation>
    <scope>NUCLEOTIDE SEQUENCE [LARGE SCALE GENOMIC DNA]</scope>
    <source>
        <strain evidence="7 8">DGU11</strain>
    </source>
</reference>
<dbReference type="SUPFAM" id="SSF63862">
    <property type="entry name" value="Thiamin pyrophosphokinase, substrate-binding domain"/>
    <property type="match status" value="1"/>
</dbReference>
<dbReference type="NCBIfam" id="TIGR01378">
    <property type="entry name" value="thi_PPkinase"/>
    <property type="match status" value="1"/>
</dbReference>
<dbReference type="Proteomes" id="UP001464555">
    <property type="component" value="Unassembled WGS sequence"/>
</dbReference>
<dbReference type="InterPro" id="IPR006282">
    <property type="entry name" value="Thi_PPkinase"/>
</dbReference>
<gene>
    <name evidence="7" type="ORF">AAEO56_09130</name>
</gene>
<dbReference type="EC" id="2.7.6.2" evidence="5"/>
<dbReference type="Pfam" id="PF04265">
    <property type="entry name" value="TPK_B1_binding"/>
    <property type="match status" value="1"/>
</dbReference>
<dbReference type="Pfam" id="PF04263">
    <property type="entry name" value="TPK_catalytic"/>
    <property type="match status" value="1"/>
</dbReference>
<dbReference type="InterPro" id="IPR036371">
    <property type="entry name" value="TPK_B1-bd_sf"/>
</dbReference>
<evidence type="ECO:0000313" key="7">
    <source>
        <dbReference type="EMBL" id="MEL1244421.1"/>
    </source>
</evidence>
<dbReference type="PANTHER" id="PTHR41299">
    <property type="entry name" value="THIAMINE PYROPHOSPHOKINASE"/>
    <property type="match status" value="1"/>
</dbReference>
<dbReference type="CDD" id="cd07995">
    <property type="entry name" value="TPK"/>
    <property type="match status" value="1"/>
</dbReference>
<proteinExistence type="predicted"/>
<dbReference type="InterPro" id="IPR053149">
    <property type="entry name" value="TPK"/>
</dbReference>
<comment type="caution">
    <text evidence="7">The sequence shown here is derived from an EMBL/GenBank/DDBJ whole genome shotgun (WGS) entry which is preliminary data.</text>
</comment>
<name>A0ABU9HWR4_9FLAO</name>